<gene>
    <name evidence="1" type="ORF">HWA77_10665</name>
</gene>
<name>A0A850QR71_PHODD</name>
<reference evidence="1 2" key="1">
    <citation type="submission" date="2020-06" db="EMBL/GenBank/DDBJ databases">
        <title>Photobacterium damselae subsp. damselae comparative genomics.</title>
        <authorList>
            <person name="Osorio C.R."/>
        </authorList>
    </citation>
    <scope>NUCLEOTIDE SEQUENCE [LARGE SCALE GENOMIC DNA]</scope>
    <source>
        <strain evidence="1 2">TW250/03</strain>
    </source>
</reference>
<protein>
    <submittedName>
        <fullName evidence="1">Uncharacterized protein</fullName>
    </submittedName>
</protein>
<proteinExistence type="predicted"/>
<organism evidence="1 2">
    <name type="scientific">Photobacterium damselae subsp. damselae</name>
    <name type="common">Listonella damsela</name>
    <dbReference type="NCBI Taxonomy" id="85581"/>
    <lineage>
        <taxon>Bacteria</taxon>
        <taxon>Pseudomonadati</taxon>
        <taxon>Pseudomonadota</taxon>
        <taxon>Gammaproteobacteria</taxon>
        <taxon>Vibrionales</taxon>
        <taxon>Vibrionaceae</taxon>
        <taxon>Photobacterium</taxon>
    </lineage>
</organism>
<dbReference type="Proteomes" id="UP000533429">
    <property type="component" value="Unassembled WGS sequence"/>
</dbReference>
<sequence>MNIILPKKTTTQFRKKVKVALEKIESGYLKPRSSNRRNLETYKIGVYERIVVKNGNLYAFQQHSQYEKFINAAA</sequence>
<evidence type="ECO:0000313" key="2">
    <source>
        <dbReference type="Proteomes" id="UP000533429"/>
    </source>
</evidence>
<dbReference type="AlphaFoldDB" id="A0A850QR71"/>
<dbReference type="EMBL" id="JABXOR010000670">
    <property type="protein sequence ID" value="NVP00673.1"/>
    <property type="molecule type" value="Genomic_DNA"/>
</dbReference>
<evidence type="ECO:0000313" key="1">
    <source>
        <dbReference type="EMBL" id="NVP00673.1"/>
    </source>
</evidence>
<comment type="caution">
    <text evidence="1">The sequence shown here is derived from an EMBL/GenBank/DDBJ whole genome shotgun (WGS) entry which is preliminary data.</text>
</comment>
<accession>A0A850QR71</accession>